<gene>
    <name evidence="2" type="ORF">BSA145_12865</name>
</gene>
<evidence type="ECO:0000256" key="1">
    <source>
        <dbReference type="SAM" id="MobiDB-lite"/>
    </source>
</evidence>
<dbReference type="InterPro" id="IPR026838">
    <property type="entry name" value="YheC/D"/>
</dbReference>
<dbReference type="Proteomes" id="UP000185426">
    <property type="component" value="Chromosome"/>
</dbReference>
<evidence type="ECO:0000313" key="2">
    <source>
        <dbReference type="EMBL" id="APT46663.1"/>
    </source>
</evidence>
<keyword evidence="2" id="KW-0167">Capsid protein</keyword>
<evidence type="ECO:0000313" key="3">
    <source>
        <dbReference type="Proteomes" id="UP000185426"/>
    </source>
</evidence>
<dbReference type="Pfam" id="PF14398">
    <property type="entry name" value="ATPgrasp_YheCD"/>
    <property type="match status" value="1"/>
</dbReference>
<keyword evidence="2" id="KW-0946">Virion</keyword>
<dbReference type="EMBL" id="CP015607">
    <property type="protein sequence ID" value="APT46663.1"/>
    <property type="molecule type" value="Genomic_DNA"/>
</dbReference>
<accession>A0A1L6ZJG4</accession>
<proteinExistence type="predicted"/>
<organism evidence="2 3">
    <name type="scientific">Bacillus safensis</name>
    <dbReference type="NCBI Taxonomy" id="561879"/>
    <lineage>
        <taxon>Bacteria</taxon>
        <taxon>Bacillati</taxon>
        <taxon>Bacillota</taxon>
        <taxon>Bacilli</taxon>
        <taxon>Bacillales</taxon>
        <taxon>Bacillaceae</taxon>
        <taxon>Bacillus</taxon>
    </lineage>
</organism>
<dbReference type="RefSeq" id="WP_075622722.1">
    <property type="nucleotide sequence ID" value="NZ_CP015607.1"/>
</dbReference>
<reference evidence="2 3" key="1">
    <citation type="submission" date="2016-05" db="EMBL/GenBank/DDBJ databases">
        <title>Complete Genome and Methylome Analysis of Psychrotrophic Bacterial Isolates from Antarctic Lake Untersee.</title>
        <authorList>
            <person name="Fomenkov A."/>
            <person name="Akimov V.N."/>
            <person name="Vasilyeva L.V."/>
            <person name="Andersen D."/>
            <person name="Vincze T."/>
            <person name="Roberts R.J."/>
        </authorList>
    </citation>
    <scope>NUCLEOTIDE SEQUENCE [LARGE SCALE GENOMIC DNA]</scope>
    <source>
        <strain evidence="2 3">U14-5</strain>
    </source>
</reference>
<dbReference type="AlphaFoldDB" id="A0A1L6ZJG4"/>
<feature type="region of interest" description="Disordered" evidence="1">
    <location>
        <begin position="349"/>
        <end position="370"/>
    </location>
</feature>
<name>A0A1L6ZJG4_BACIA</name>
<protein>
    <submittedName>
        <fullName evidence="2">Spore coat protein</fullName>
    </submittedName>
</protein>
<feature type="compositionally biased region" description="Basic and acidic residues" evidence="1">
    <location>
        <begin position="351"/>
        <end position="361"/>
    </location>
</feature>
<sequence length="370" mass="42454">MTTLGIASLSPQYEVAFTRQLAKAASSYRLEVVRFTPFDLKPASNLIQGQTYTNSQGFADAQFPIPDLIYDRCLYRHDAKSKKAKPIMEWLKKYPKTDFLNTGISNKMVLFEQLRLLSALQPYLPGCFLLKEPSDLVNMVRECGAGGYCRMQPLSHQHAASTYFISFDGKSTFTVQLSTNQTITFSRTSELERWCKKYAGRYFLQFFNTNDQKELLFNEIKIFLMKDSQNQWKRMGIHTKSPAENSLLSHTQKSAPVIGFEHYLNTLQPHIKELLLDDIASIQASIPAYIDKTYSPCFEFAVDLLHSSEGRLFISNIRSKPGRSAFLKVYPEKEHELIRIILEHAQSIKSQPKEVSNEQKALHHRPTPHK</sequence>